<dbReference type="SUPFAM" id="SSF50475">
    <property type="entry name" value="FMN-binding split barrel"/>
    <property type="match status" value="1"/>
</dbReference>
<accession>A0A0F4Z5Z6</accession>
<feature type="region of interest" description="Disordered" evidence="1">
    <location>
        <begin position="1"/>
        <end position="85"/>
    </location>
</feature>
<dbReference type="OrthoDB" id="5394411at2759"/>
<dbReference type="Gene3D" id="2.30.110.10">
    <property type="entry name" value="Electron Transport, Fmn-binding Protein, Chain A"/>
    <property type="match status" value="1"/>
</dbReference>
<feature type="compositionally biased region" description="Polar residues" evidence="1">
    <location>
        <begin position="1"/>
        <end position="15"/>
    </location>
</feature>
<sequence length="486" mass="53642">MGSTRVPSHGGQQQDDGMYRNTEPEGLQVAQSGVESPTAARPPTKSIPSAISSTTSSSSSSSATVTSETPSGVAEDPCPSANQTTYTSSSTGGALFLLFCDIDWPAGEAAADDNGTVSDLGAYTLIHAGKLHRQVRCRCGDSRQLLKLTDVTADRIPHPYSPLSISRYTATAPASIVSRNLASLSASASATCRRRLQHHLRHIISSSSNSVRVRNMATSSSADPAPAPWRHVFEEHISKLEDPYFAVSTVARDPATSAAVPRVRYCGFRGFFGELKLHPLAEKQLEEEDGGKNPSVFESDMLSFTTDVRMGKVEQLTQQSDGAIEVVFWVKEAMTQWRMSGKAFIIGDAAEEKHEQDARREIQKGLRRRKRRGGNDDDDDEKKWTWEKEVTMYFANHSPIMRGTFKNPSPGRPITEDSGDPNLKLGQKVTDLHDPIARKHFRVVVIRVEEVDRLDLMDHAESKRWKWTFVSDDGGAGRWEEVELWP</sequence>
<feature type="region of interest" description="Disordered" evidence="1">
    <location>
        <begin position="354"/>
        <end position="381"/>
    </location>
</feature>
<evidence type="ECO:0000259" key="2">
    <source>
        <dbReference type="Pfam" id="PF12766"/>
    </source>
</evidence>
<dbReference type="PANTHER" id="PTHR28243">
    <property type="entry name" value="AGL049CP"/>
    <property type="match status" value="1"/>
</dbReference>
<dbReference type="EMBL" id="LASV01000028">
    <property type="protein sequence ID" value="KKA25288.1"/>
    <property type="molecule type" value="Genomic_DNA"/>
</dbReference>
<dbReference type="PANTHER" id="PTHR28243:SF1">
    <property type="entry name" value="PYRIDOXAMINE 5'-PHOSPHATE OXIDASE ALR4036 FAMILY FMN-BINDING DOMAIN-CONTAINING PROTEIN"/>
    <property type="match status" value="1"/>
</dbReference>
<evidence type="ECO:0000256" key="1">
    <source>
        <dbReference type="SAM" id="MobiDB-lite"/>
    </source>
</evidence>
<dbReference type="Pfam" id="PF12766">
    <property type="entry name" value="Pyridox_oxase_2"/>
    <property type="match status" value="1"/>
</dbReference>
<name>A0A0F4Z5Z6_RASE3</name>
<feature type="compositionally biased region" description="Basic and acidic residues" evidence="1">
    <location>
        <begin position="354"/>
        <end position="364"/>
    </location>
</feature>
<dbReference type="RefSeq" id="XP_013331900.1">
    <property type="nucleotide sequence ID" value="XM_013476446.1"/>
</dbReference>
<organism evidence="3 4">
    <name type="scientific">Rasamsonia emersonii (strain ATCC 16479 / CBS 393.64 / IMI 116815)</name>
    <dbReference type="NCBI Taxonomy" id="1408163"/>
    <lineage>
        <taxon>Eukaryota</taxon>
        <taxon>Fungi</taxon>
        <taxon>Dikarya</taxon>
        <taxon>Ascomycota</taxon>
        <taxon>Pezizomycotina</taxon>
        <taxon>Eurotiomycetes</taxon>
        <taxon>Eurotiomycetidae</taxon>
        <taxon>Eurotiales</taxon>
        <taxon>Trichocomaceae</taxon>
        <taxon>Rasamsonia</taxon>
    </lineage>
</organism>
<gene>
    <name evidence="3" type="ORF">T310_0696</name>
</gene>
<evidence type="ECO:0000313" key="3">
    <source>
        <dbReference type="EMBL" id="KKA25288.1"/>
    </source>
</evidence>
<dbReference type="AlphaFoldDB" id="A0A0F4Z5Z6"/>
<dbReference type="GeneID" id="25312750"/>
<dbReference type="STRING" id="1408163.A0A0F4Z5Z6"/>
<dbReference type="GO" id="GO:0010181">
    <property type="term" value="F:FMN binding"/>
    <property type="evidence" value="ECO:0007669"/>
    <property type="project" value="InterPro"/>
</dbReference>
<dbReference type="InterPro" id="IPR012349">
    <property type="entry name" value="Split_barrel_FMN-bd"/>
</dbReference>
<comment type="caution">
    <text evidence="3">The sequence shown here is derived from an EMBL/GenBank/DDBJ whole genome shotgun (WGS) entry which is preliminary data.</text>
</comment>
<protein>
    <recommendedName>
        <fullName evidence="2">Pyridoxamine 5'-phosphate oxidase Alr4036 family FMN-binding domain-containing protein</fullName>
    </recommendedName>
</protein>
<proteinExistence type="predicted"/>
<feature type="domain" description="Pyridoxamine 5'-phosphate oxidase Alr4036 family FMN-binding" evidence="2">
    <location>
        <begin position="227"/>
        <end position="346"/>
    </location>
</feature>
<keyword evidence="4" id="KW-1185">Reference proteome</keyword>
<evidence type="ECO:0000313" key="4">
    <source>
        <dbReference type="Proteomes" id="UP000053958"/>
    </source>
</evidence>
<dbReference type="Proteomes" id="UP000053958">
    <property type="component" value="Unassembled WGS sequence"/>
</dbReference>
<dbReference type="InterPro" id="IPR024624">
    <property type="entry name" value="Pyridox_Oxase_Alr4036_FMN-bd"/>
</dbReference>
<feature type="compositionally biased region" description="Low complexity" evidence="1">
    <location>
        <begin position="42"/>
        <end position="71"/>
    </location>
</feature>
<reference evidence="3 4" key="1">
    <citation type="submission" date="2015-04" db="EMBL/GenBank/DDBJ databases">
        <authorList>
            <person name="Heijne W.H."/>
            <person name="Fedorova N.D."/>
            <person name="Nierman W.C."/>
            <person name="Vollebregt A.W."/>
            <person name="Zhao Z."/>
            <person name="Wu L."/>
            <person name="Kumar M."/>
            <person name="Stam H."/>
            <person name="van den Berg M.A."/>
            <person name="Pel H.J."/>
        </authorList>
    </citation>
    <scope>NUCLEOTIDE SEQUENCE [LARGE SCALE GENOMIC DNA]</scope>
    <source>
        <strain evidence="3 4">CBS 393.64</strain>
    </source>
</reference>